<evidence type="ECO:0000313" key="1">
    <source>
        <dbReference type="EMBL" id="JAI04954.1"/>
    </source>
</evidence>
<sequence>MGSKICLCLCSTCEVFCFNVIIHRKHYQNQYYCCVHLTVHICSMLREDLSIEKSLCIFNIFFQISISAVSVCKKNKKGTCVNIKINNLLTVILFLLTHDFC</sequence>
<dbReference type="EMBL" id="GBXM01003624">
    <property type="protein sequence ID" value="JAI04954.1"/>
    <property type="molecule type" value="Transcribed_RNA"/>
</dbReference>
<dbReference type="AlphaFoldDB" id="A0A0E9XTF9"/>
<name>A0A0E9XTF9_ANGAN</name>
<proteinExistence type="predicted"/>
<reference evidence="1" key="2">
    <citation type="journal article" date="2015" name="Fish Shellfish Immunol.">
        <title>Early steps in the European eel (Anguilla anguilla)-Vibrio vulnificus interaction in the gills: Role of the RtxA13 toxin.</title>
        <authorList>
            <person name="Callol A."/>
            <person name="Pajuelo D."/>
            <person name="Ebbesson L."/>
            <person name="Teles M."/>
            <person name="MacKenzie S."/>
            <person name="Amaro C."/>
        </authorList>
    </citation>
    <scope>NUCLEOTIDE SEQUENCE</scope>
</reference>
<accession>A0A0E9XTF9</accession>
<protein>
    <submittedName>
        <fullName evidence="1">Uncharacterized protein</fullName>
    </submittedName>
</protein>
<organism evidence="1">
    <name type="scientific">Anguilla anguilla</name>
    <name type="common">European freshwater eel</name>
    <name type="synonym">Muraena anguilla</name>
    <dbReference type="NCBI Taxonomy" id="7936"/>
    <lineage>
        <taxon>Eukaryota</taxon>
        <taxon>Metazoa</taxon>
        <taxon>Chordata</taxon>
        <taxon>Craniata</taxon>
        <taxon>Vertebrata</taxon>
        <taxon>Euteleostomi</taxon>
        <taxon>Actinopterygii</taxon>
        <taxon>Neopterygii</taxon>
        <taxon>Teleostei</taxon>
        <taxon>Anguilliformes</taxon>
        <taxon>Anguillidae</taxon>
        <taxon>Anguilla</taxon>
    </lineage>
</organism>
<reference evidence="1" key="1">
    <citation type="submission" date="2014-11" db="EMBL/GenBank/DDBJ databases">
        <authorList>
            <person name="Amaro Gonzalez C."/>
        </authorList>
    </citation>
    <scope>NUCLEOTIDE SEQUENCE</scope>
</reference>